<dbReference type="PROSITE" id="PS50290">
    <property type="entry name" value="PI3_4_KINASE_3"/>
    <property type="match status" value="1"/>
</dbReference>
<dbReference type="GO" id="GO:0000077">
    <property type="term" value="P:DNA damage checkpoint signaling"/>
    <property type="evidence" value="ECO:0007669"/>
    <property type="project" value="TreeGrafter"/>
</dbReference>
<dbReference type="Proteomes" id="UP000887575">
    <property type="component" value="Unassembled WGS sequence"/>
</dbReference>
<dbReference type="GO" id="GO:0006281">
    <property type="term" value="P:DNA repair"/>
    <property type="evidence" value="ECO:0007669"/>
    <property type="project" value="UniProtKB-KW"/>
</dbReference>
<name>A0AAF3EMR6_9BILA</name>
<evidence type="ECO:0000256" key="1">
    <source>
        <dbReference type="ARBA" id="ARBA00004123"/>
    </source>
</evidence>
<keyword evidence="11" id="KW-0539">Nucleus</keyword>
<dbReference type="InterPro" id="IPR050517">
    <property type="entry name" value="DDR_Repair_Kinase"/>
</dbReference>
<dbReference type="Pfam" id="PF02260">
    <property type="entry name" value="FATC"/>
    <property type="match status" value="1"/>
</dbReference>
<keyword evidence="8" id="KW-0418">Kinase</keyword>
<dbReference type="SMART" id="SM01343">
    <property type="entry name" value="FATC"/>
    <property type="match status" value="1"/>
</dbReference>
<dbReference type="InterPro" id="IPR003151">
    <property type="entry name" value="PIK-rel_kinase_FAT"/>
</dbReference>
<dbReference type="PANTHER" id="PTHR11139:SF69">
    <property type="entry name" value="SERINE_THREONINE-PROTEIN KINASE ATR"/>
    <property type="match status" value="1"/>
</dbReference>
<evidence type="ECO:0000256" key="5">
    <source>
        <dbReference type="ARBA" id="ARBA00022679"/>
    </source>
</evidence>
<dbReference type="PANTHER" id="PTHR11139">
    <property type="entry name" value="ATAXIA TELANGIECTASIA MUTATED ATM -RELATED"/>
    <property type="match status" value="1"/>
</dbReference>
<evidence type="ECO:0000256" key="6">
    <source>
        <dbReference type="ARBA" id="ARBA00022741"/>
    </source>
</evidence>
<dbReference type="SMART" id="SM00146">
    <property type="entry name" value="PI3Kc"/>
    <property type="match status" value="1"/>
</dbReference>
<keyword evidence="9" id="KW-0067">ATP-binding</keyword>
<dbReference type="Pfam" id="PF02259">
    <property type="entry name" value="FAT"/>
    <property type="match status" value="1"/>
</dbReference>
<dbReference type="Pfam" id="PF23593">
    <property type="entry name" value="HEAT_ATR"/>
    <property type="match status" value="1"/>
</dbReference>
<dbReference type="SUPFAM" id="SSF48371">
    <property type="entry name" value="ARM repeat"/>
    <property type="match status" value="3"/>
</dbReference>
<keyword evidence="10" id="KW-0234">DNA repair</keyword>
<evidence type="ECO:0000259" key="15">
    <source>
        <dbReference type="PROSITE" id="PS51189"/>
    </source>
</evidence>
<dbReference type="SUPFAM" id="SSF56112">
    <property type="entry name" value="Protein kinase-like (PK-like)"/>
    <property type="match status" value="1"/>
</dbReference>
<dbReference type="GO" id="GO:0004674">
    <property type="term" value="F:protein serine/threonine kinase activity"/>
    <property type="evidence" value="ECO:0007669"/>
    <property type="project" value="UniProtKB-KW"/>
</dbReference>
<keyword evidence="6" id="KW-0547">Nucleotide-binding</keyword>
<dbReference type="InterPro" id="IPR014009">
    <property type="entry name" value="PIK_FAT"/>
</dbReference>
<reference evidence="18" key="1">
    <citation type="submission" date="2024-02" db="UniProtKB">
        <authorList>
            <consortium name="WormBaseParasite"/>
        </authorList>
    </citation>
    <scope>IDENTIFICATION</scope>
</reference>
<evidence type="ECO:0000256" key="7">
    <source>
        <dbReference type="ARBA" id="ARBA00022763"/>
    </source>
</evidence>
<dbReference type="GO" id="GO:0005694">
    <property type="term" value="C:chromosome"/>
    <property type="evidence" value="ECO:0007669"/>
    <property type="project" value="TreeGrafter"/>
</dbReference>
<keyword evidence="5" id="KW-0808">Transferase</keyword>
<evidence type="ECO:0000259" key="16">
    <source>
        <dbReference type="PROSITE" id="PS51190"/>
    </source>
</evidence>
<feature type="domain" description="FAT" evidence="15">
    <location>
        <begin position="1561"/>
        <end position="2144"/>
    </location>
</feature>
<evidence type="ECO:0000256" key="11">
    <source>
        <dbReference type="ARBA" id="ARBA00023242"/>
    </source>
</evidence>
<dbReference type="Pfam" id="PF00454">
    <property type="entry name" value="PI3_PI4_kinase"/>
    <property type="match status" value="1"/>
</dbReference>
<protein>
    <recommendedName>
        <fullName evidence="12">Serine/threonine-protein kinase ATR</fullName>
        <ecNumber evidence="3">2.7.11.1</ecNumber>
    </recommendedName>
</protein>
<evidence type="ECO:0000256" key="4">
    <source>
        <dbReference type="ARBA" id="ARBA00022527"/>
    </source>
</evidence>
<feature type="region of interest" description="Disordered" evidence="13">
    <location>
        <begin position="1"/>
        <end position="35"/>
    </location>
</feature>
<dbReference type="InterPro" id="IPR000403">
    <property type="entry name" value="PI3/4_kinase_cat_dom"/>
</dbReference>
<dbReference type="InterPro" id="IPR011009">
    <property type="entry name" value="Kinase-like_dom_sf"/>
</dbReference>
<keyword evidence="4" id="KW-0723">Serine/threonine-protein kinase</keyword>
<evidence type="ECO:0000256" key="3">
    <source>
        <dbReference type="ARBA" id="ARBA00012513"/>
    </source>
</evidence>
<organism evidence="17 18">
    <name type="scientific">Mesorhabditis belari</name>
    <dbReference type="NCBI Taxonomy" id="2138241"/>
    <lineage>
        <taxon>Eukaryota</taxon>
        <taxon>Metazoa</taxon>
        <taxon>Ecdysozoa</taxon>
        <taxon>Nematoda</taxon>
        <taxon>Chromadorea</taxon>
        <taxon>Rhabditida</taxon>
        <taxon>Rhabditina</taxon>
        <taxon>Rhabditomorpha</taxon>
        <taxon>Rhabditoidea</taxon>
        <taxon>Rhabditidae</taxon>
        <taxon>Mesorhabditinae</taxon>
        <taxon>Mesorhabditis</taxon>
    </lineage>
</organism>
<dbReference type="InterPro" id="IPR003152">
    <property type="entry name" value="FATC_dom"/>
</dbReference>
<feature type="domain" description="PI3K/PI4K catalytic" evidence="14">
    <location>
        <begin position="2326"/>
        <end position="2641"/>
    </location>
</feature>
<keyword evidence="7" id="KW-0227">DNA damage</keyword>
<dbReference type="WBParaSite" id="MBELARI_LOCUS15222">
    <property type="protein sequence ID" value="MBELARI_LOCUS15222"/>
    <property type="gene ID" value="MBELARI_LOCUS15222"/>
</dbReference>
<dbReference type="CDD" id="cd00892">
    <property type="entry name" value="PIKKc_ATR"/>
    <property type="match status" value="1"/>
</dbReference>
<dbReference type="PROSITE" id="PS51190">
    <property type="entry name" value="FATC"/>
    <property type="match status" value="1"/>
</dbReference>
<accession>A0AAF3EMR6</accession>
<evidence type="ECO:0000256" key="8">
    <source>
        <dbReference type="ARBA" id="ARBA00022777"/>
    </source>
</evidence>
<evidence type="ECO:0000313" key="17">
    <source>
        <dbReference type="Proteomes" id="UP000887575"/>
    </source>
</evidence>
<evidence type="ECO:0000313" key="18">
    <source>
        <dbReference type="WBParaSite" id="MBELARI_LOCUS15222"/>
    </source>
</evidence>
<dbReference type="GO" id="GO:0005524">
    <property type="term" value="F:ATP binding"/>
    <property type="evidence" value="ECO:0007669"/>
    <property type="project" value="UniProtKB-KW"/>
</dbReference>
<evidence type="ECO:0000256" key="12">
    <source>
        <dbReference type="ARBA" id="ARBA00024420"/>
    </source>
</evidence>
<dbReference type="PROSITE" id="PS51189">
    <property type="entry name" value="FAT"/>
    <property type="match status" value="1"/>
</dbReference>
<keyword evidence="17" id="KW-1185">Reference proteome</keyword>
<feature type="compositionally biased region" description="Basic and acidic residues" evidence="13">
    <location>
        <begin position="1"/>
        <end position="13"/>
    </location>
</feature>
<proteinExistence type="inferred from homology"/>
<dbReference type="PROSITE" id="PS00916">
    <property type="entry name" value="PI3_4_KINASE_2"/>
    <property type="match status" value="1"/>
</dbReference>
<feature type="domain" description="FATC" evidence="16">
    <location>
        <begin position="2657"/>
        <end position="2689"/>
    </location>
</feature>
<evidence type="ECO:0000259" key="14">
    <source>
        <dbReference type="PROSITE" id="PS50290"/>
    </source>
</evidence>
<sequence length="2689" mass="306404">MKRAISEDIENHPSKRAKTAADDSPDEEDESESYALGTKVMTNLRKLKDPATDDKEKLRIRAEMIRDLRALVNTRYGEQLVNSPDCDETFGNHVLNLNYITHCFQIVHRIRALNSDLIKWVIIKLLAAKTNQLVNERMGDVIQQSMLLIFRLLSEEAQKELALYIVRQLIDVMAEDTSYLVFHDDDSDRINPEFKVRVSVDEDSGAKQIVCLSLVELIRHGSVGLEAFDDNQVTGLWCCLYELCANALEATPIDAKVLTSCLDTMQKLFHTGIWRPWTCGFALDAGCSIYIELLENCKDPPLELRRNAVSFLKVFTSTVLSNKSKYKDELGVGDLFDWGERIGHLVEISLENVECDPAEVTALFDILRFIQKILSAIEDEACFDDETAVAFTTTTKELIKHCLDTTKNGYTGLVVRRLRSMLHYVLMIDHVKSNRVNTEWLFQLYQKRAQNFESKLMYDEVIALRHTLASAIKPNKVGNEELLKHFLPSRANIEHWVAIAVKLSSPAKTGQFLLKMFEYLADVASKINEEVGMNLALLSIPWLKIIDLSTEQQHKRKLPLLKVAESQAKICRQYIDEKILCRTLKSICRIHVEGWTEWRRQVFETALHSHEPSIVETALNSFADLITRSTHGPLFQVLTNAIPEALLAKSDIQFLSGIFAAFAKAICASDSSAEVRGSTITCKICTNSEARNNSSATMMELPKKLSNALLKIFTEEALKQSVDHLVHLRKEACALLWSCLSHNYKIPDDIIFASFTCIKDSDDEVRNEFLVSFKFIVSNLKAGKEGEKLENAIRDALKTPNMNQIALPSSKVYSSFAPYLYTGAIFSQNKSLAQFCFIRFLTRWMRLDEDSMETKQIDTLVMQMIQERAENEKISIQSLFLRNSREICKELAEELRTLAFTARTCAEENSSPEEAAIQAEKSVDVLIDNISLVFKFNARNFLNFAAVHVASYLLLVCDVDTYHREDIFLCLNRICLGVNKPRATLLIEILPSIFEKRFERCALFKSTMDRLRAVYLAYANVDIESVWASRRYTIVYSLLRSLAYNPEEVSKLLQKTLPGSQEPREKGKADSSSTLTEILRYNCEYLGFLLSFRRHLEDEENYELRETMLKSIAIIIRTIDKNFLERIATKVLILLRAATATLGQMCWKIWCEFARALPARQRSVLLPQILIAVEPLCLEDESHEILEALFEDINGDTERREELLPTARVLAWHKTDKPTAMTKYLKQKVLGSSEAPMETIINDAAKMLEAECDVVGRVVLQRILSNLDDPLTDETSIGLLVRALLYTIRNCGQADVRELAARCLGRIGAVDPGRVGLSLAHRMAHRTKQPGTQNVFVDDPNSQFFIYLLERCWRVYSTIVDPELINSAEYSLQKLLKTMGGMDVLGKVNNSQCQQDLEPLISTRLSPQGSSQDIVFETPLVTNSTSYNQWLLDCFLMGISYISAPLLCDVFKNLRNIAACYDAPFLCELLPHAIIQLIIELNFEVVKKFADEMELCIRLATEVIGWQRMTANAVFCVLDSLEAFILRRKKQANKENDKVLNLATQVHSKIVGLKTKDGEFLVVLAAEKSGCLLRALRWCEQYAIDGVDPKTERHSFYVLERIYTALGDVDGVQGSFETIRKKNSPTPDETILACEAIGDYSEAMPLYEQCTENKEYRLLRSLISLNQPMLALTTAEEMYRRYSSDGTSLTLRAIEDIQMEAAWYLRDWDKLGDRIEEFQPLSDNRDTSWGASCAIALHAVRKRDKNLIEECILASRQRVIDGLITMTMEDADAYAQSYKYFTRLHILDEIEEFSSAPPGVQLGSLDNTLKKWQKRSEMVIQDTSFLEPILRVRRELLADVKSYAPQRSQLLLQSSRLARQAGHLQIAWTFLCEAKALNTCDFELGAEEARFLFQKNSAPASISVLNRMLVGPRFSELHNFFNTLKAKRHDEVKQAAQAAHQTLKSIPKEIRVQYAEIQLMAAEYNQKAGNRDYNDLYPTYACLRHLNVRSEDLSYRIATFYDCLLEKSLTSNTTTTRADQVVAYVLTTYMDVLRNGKSHSLHVMPRMLTIWLDYTENKHKLLTKETEPSIAKNINGTIDSLCNAMRKVWQTVDAVLFFESFPQLISRICHPSNSVFELLKEILSGLIRAFPHQCLWQSVAVYRPDKPTNVPQAKGVPDAVMEEKQKFMRMRLERIHQVFDVIRAANPELNTLIDQYDYVSYLLLNFADKSVSRTGSNLSLKKDFPELVNFFGSGKINSMHLARNLVAERFGIKSKVRRIDSGRMGEGPRKVEIMIPYTELMMRAVDYAYNTKPLSMSQVCFNSQPQGQNALNSSFEVPDEVFIHEIVDEYMVFASMAKPKKFTVRGMDGKRYDLLAKGGDELRKDARFNDVNRMMNCLMKRNPVARRRQLMVKTYTVVPLASEGGIMEWLPNLETYRRVLTSMFPGKFGKDPPAVKLDFTEFTRMNDEQSLKIMRESYYPAHPLVLSDWFRQTFNDPCSWHSARLAYVRSTAVMSMIGFVMGLGDRHAENILIDKIDGVTVHVDYNLIFNKGEQLPVPEVVPFRLTRNMVDGLGPTGVEGAFRKSCEATLSVMRENKETLLTVIATFVHDPLLEFFKAAERANRQSHSSKQFLPSEIDAMSSEAKERHAKNSVTLITRRLEGHIISMKNQHQSEQTSPMIVEGQVDRLIEMAADETLLSRMYLGWAPYL</sequence>
<feature type="compositionally biased region" description="Acidic residues" evidence="13">
    <location>
        <begin position="23"/>
        <end position="32"/>
    </location>
</feature>
<dbReference type="GO" id="GO:0000723">
    <property type="term" value="P:telomere maintenance"/>
    <property type="evidence" value="ECO:0007669"/>
    <property type="project" value="TreeGrafter"/>
</dbReference>
<dbReference type="InterPro" id="IPR057564">
    <property type="entry name" value="HEAT_ATR"/>
</dbReference>
<comment type="similarity">
    <text evidence="2">Belongs to the PI3/PI4-kinase family. ATM subfamily.</text>
</comment>
<dbReference type="GO" id="GO:0005634">
    <property type="term" value="C:nucleus"/>
    <property type="evidence" value="ECO:0007669"/>
    <property type="project" value="UniProtKB-SubCell"/>
</dbReference>
<dbReference type="InterPro" id="IPR018936">
    <property type="entry name" value="PI3/4_kinase_CS"/>
</dbReference>
<comment type="subcellular location">
    <subcellularLocation>
        <location evidence="1">Nucleus</location>
    </subcellularLocation>
</comment>
<dbReference type="InterPro" id="IPR036940">
    <property type="entry name" value="PI3/4_kinase_cat_sf"/>
</dbReference>
<dbReference type="EC" id="2.7.11.1" evidence="3"/>
<evidence type="ECO:0000256" key="10">
    <source>
        <dbReference type="ARBA" id="ARBA00023204"/>
    </source>
</evidence>
<evidence type="ECO:0000256" key="9">
    <source>
        <dbReference type="ARBA" id="ARBA00022840"/>
    </source>
</evidence>
<evidence type="ECO:0000256" key="2">
    <source>
        <dbReference type="ARBA" id="ARBA00010769"/>
    </source>
</evidence>
<dbReference type="Gene3D" id="3.30.1010.10">
    <property type="entry name" value="Phosphatidylinositol 3-kinase Catalytic Subunit, Chain A, domain 4"/>
    <property type="match status" value="1"/>
</dbReference>
<dbReference type="InterPro" id="IPR016024">
    <property type="entry name" value="ARM-type_fold"/>
</dbReference>
<evidence type="ECO:0000256" key="13">
    <source>
        <dbReference type="SAM" id="MobiDB-lite"/>
    </source>
</evidence>
<dbReference type="Gene3D" id="1.10.1070.11">
    <property type="entry name" value="Phosphatidylinositol 3-/4-kinase, catalytic domain"/>
    <property type="match status" value="1"/>
</dbReference>